<feature type="transmembrane region" description="Helical" evidence="2">
    <location>
        <begin position="85"/>
        <end position="107"/>
    </location>
</feature>
<keyword evidence="2" id="KW-0472">Membrane</keyword>
<protein>
    <submittedName>
        <fullName evidence="3">Uncharacterized protein</fullName>
    </submittedName>
</protein>
<feature type="compositionally biased region" description="Polar residues" evidence="1">
    <location>
        <begin position="172"/>
        <end position="203"/>
    </location>
</feature>
<dbReference type="EMBL" id="JASBNA010000125">
    <property type="protein sequence ID" value="KAK7676259.1"/>
    <property type="molecule type" value="Genomic_DNA"/>
</dbReference>
<evidence type="ECO:0000256" key="2">
    <source>
        <dbReference type="SAM" id="Phobius"/>
    </source>
</evidence>
<reference evidence="3 4" key="1">
    <citation type="submission" date="2022-09" db="EMBL/GenBank/DDBJ databases">
        <authorList>
            <person name="Palmer J.M."/>
        </authorList>
    </citation>
    <scope>NUCLEOTIDE SEQUENCE [LARGE SCALE GENOMIC DNA]</scope>
    <source>
        <strain evidence="3 4">DSM 7382</strain>
    </source>
</reference>
<name>A0AAW0FB06_9APHY</name>
<keyword evidence="2" id="KW-0812">Transmembrane</keyword>
<sequence length="275" mass="29164">MATISPAQPTYVELSSSLSSSSTVSQSIRSSFFLTPSATIFPSPSTSGGRTLATTIFPLPSLSRGSQTAASSPIQHHPLGTADTIAITFGVAAFALVVILGLILYRLTKRNSQILRIIRGWAIDQRGGSNDHAIHTSETRQGNDASGIITRGSPEVEKSREVDYGHYLGTHQEPSTTDSDQPLASRTHHNAQSQSALSDQQTLHPPPLGNDVATSGEDLLTRQPSFSDSYTTTSTRTQPPRYCKTIATDEVRVDGGPLTIGSNSSSSDISLSSPV</sequence>
<evidence type="ECO:0000313" key="3">
    <source>
        <dbReference type="EMBL" id="KAK7676259.1"/>
    </source>
</evidence>
<feature type="region of interest" description="Disordered" evidence="1">
    <location>
        <begin position="221"/>
        <end position="240"/>
    </location>
</feature>
<feature type="compositionally biased region" description="Basic and acidic residues" evidence="1">
    <location>
        <begin position="154"/>
        <end position="164"/>
    </location>
</feature>
<keyword evidence="4" id="KW-1185">Reference proteome</keyword>
<proteinExistence type="predicted"/>
<gene>
    <name evidence="3" type="ORF">QCA50_020760</name>
</gene>
<feature type="compositionally biased region" description="Low complexity" evidence="1">
    <location>
        <begin position="262"/>
        <end position="275"/>
    </location>
</feature>
<feature type="region of interest" description="Disordered" evidence="1">
    <location>
        <begin position="128"/>
        <end position="215"/>
    </location>
</feature>
<evidence type="ECO:0000313" key="4">
    <source>
        <dbReference type="Proteomes" id="UP001385951"/>
    </source>
</evidence>
<dbReference type="Proteomes" id="UP001385951">
    <property type="component" value="Unassembled WGS sequence"/>
</dbReference>
<feature type="compositionally biased region" description="Polar residues" evidence="1">
    <location>
        <begin position="222"/>
        <end position="238"/>
    </location>
</feature>
<accession>A0AAW0FB06</accession>
<organism evidence="3 4">
    <name type="scientific">Cerrena zonata</name>
    <dbReference type="NCBI Taxonomy" id="2478898"/>
    <lineage>
        <taxon>Eukaryota</taxon>
        <taxon>Fungi</taxon>
        <taxon>Dikarya</taxon>
        <taxon>Basidiomycota</taxon>
        <taxon>Agaricomycotina</taxon>
        <taxon>Agaricomycetes</taxon>
        <taxon>Polyporales</taxon>
        <taxon>Cerrenaceae</taxon>
        <taxon>Cerrena</taxon>
    </lineage>
</organism>
<dbReference type="AlphaFoldDB" id="A0AAW0FB06"/>
<comment type="caution">
    <text evidence="3">The sequence shown here is derived from an EMBL/GenBank/DDBJ whole genome shotgun (WGS) entry which is preliminary data.</text>
</comment>
<feature type="region of interest" description="Disordered" evidence="1">
    <location>
        <begin position="253"/>
        <end position="275"/>
    </location>
</feature>
<keyword evidence="2" id="KW-1133">Transmembrane helix</keyword>
<evidence type="ECO:0000256" key="1">
    <source>
        <dbReference type="SAM" id="MobiDB-lite"/>
    </source>
</evidence>